<evidence type="ECO:0000259" key="5">
    <source>
        <dbReference type="PROSITE" id="PS51792"/>
    </source>
</evidence>
<feature type="domain" description="Yippee" evidence="5">
    <location>
        <begin position="13"/>
        <end position="110"/>
    </location>
</feature>
<proteinExistence type="inferred from homology"/>
<dbReference type="GO" id="GO:0046872">
    <property type="term" value="F:metal ion binding"/>
    <property type="evidence" value="ECO:0007669"/>
    <property type="project" value="UniProtKB-KW"/>
</dbReference>
<sequence>MGKIFKIYLCGDRIYSCSGCRTHLAKHEQIVSKAFQGRHGRAFLFSNVVNITLGPKEDRILITGLHTVADVYCNCCQTVLGWKYVEAFEESQKYKEGKCIIEKAKMALEPNMLPENISHSNDPCYGL</sequence>
<keyword evidence="2" id="KW-0479">Metal-binding</keyword>
<keyword evidence="3" id="KW-0862">Zinc</keyword>
<dbReference type="InterPro" id="IPR034751">
    <property type="entry name" value="Yippee"/>
</dbReference>
<organism evidence="6">
    <name type="scientific">Hanusia phi</name>
    <dbReference type="NCBI Taxonomy" id="3032"/>
    <lineage>
        <taxon>Eukaryota</taxon>
        <taxon>Cryptophyceae</taxon>
        <taxon>Pyrenomonadales</taxon>
        <taxon>Geminigeraceae</taxon>
        <taxon>Hanusia</taxon>
    </lineage>
</organism>
<dbReference type="InterPro" id="IPR039058">
    <property type="entry name" value="Yippee_fam"/>
</dbReference>
<reference evidence="6" key="1">
    <citation type="submission" date="2021-01" db="EMBL/GenBank/DDBJ databases">
        <authorList>
            <person name="Corre E."/>
            <person name="Pelletier E."/>
            <person name="Niang G."/>
            <person name="Scheremetjew M."/>
            <person name="Finn R."/>
            <person name="Kale V."/>
            <person name="Holt S."/>
            <person name="Cochrane G."/>
            <person name="Meng A."/>
            <person name="Brown T."/>
            <person name="Cohen L."/>
        </authorList>
    </citation>
    <scope>NUCLEOTIDE SEQUENCE</scope>
    <source>
        <strain evidence="6">CCMP325</strain>
    </source>
</reference>
<evidence type="ECO:0000256" key="1">
    <source>
        <dbReference type="ARBA" id="ARBA00005613"/>
    </source>
</evidence>
<comment type="similarity">
    <text evidence="1 4">Belongs to the yippee family.</text>
</comment>
<name>A0A7S0HZ50_9CRYP</name>
<dbReference type="Pfam" id="PF03226">
    <property type="entry name" value="Yippee-Mis18"/>
    <property type="match status" value="1"/>
</dbReference>
<evidence type="ECO:0000256" key="3">
    <source>
        <dbReference type="ARBA" id="ARBA00022833"/>
    </source>
</evidence>
<gene>
    <name evidence="6" type="ORF">HPHI1048_LOCUS22534</name>
</gene>
<dbReference type="AlphaFoldDB" id="A0A7S0HZ50"/>
<evidence type="ECO:0000256" key="4">
    <source>
        <dbReference type="RuleBase" id="RU110713"/>
    </source>
</evidence>
<protein>
    <recommendedName>
        <fullName evidence="4">Protein yippee-like</fullName>
    </recommendedName>
</protein>
<evidence type="ECO:0000256" key="2">
    <source>
        <dbReference type="ARBA" id="ARBA00022723"/>
    </source>
</evidence>
<dbReference type="InterPro" id="IPR004910">
    <property type="entry name" value="Yippee/Mis18/Cereblon"/>
</dbReference>
<dbReference type="EMBL" id="HBEO01033289">
    <property type="protein sequence ID" value="CAD8506315.1"/>
    <property type="molecule type" value="Transcribed_RNA"/>
</dbReference>
<accession>A0A7S0HZ50</accession>
<dbReference type="PANTHER" id="PTHR13848">
    <property type="entry name" value="PROTEIN YIPPEE-LIKE CG15309-RELATED"/>
    <property type="match status" value="1"/>
</dbReference>
<dbReference type="PROSITE" id="PS51792">
    <property type="entry name" value="YIPPEE"/>
    <property type="match status" value="1"/>
</dbReference>
<evidence type="ECO:0000313" key="6">
    <source>
        <dbReference type="EMBL" id="CAD8506315.1"/>
    </source>
</evidence>